<evidence type="ECO:0000313" key="1">
    <source>
        <dbReference type="EMBL" id="TSC97464.1"/>
    </source>
</evidence>
<accession>A0A554LX85</accession>
<proteinExistence type="predicted"/>
<dbReference type="AlphaFoldDB" id="A0A554LX85"/>
<dbReference type="Gene3D" id="2.60.40.10">
    <property type="entry name" value="Immunoglobulins"/>
    <property type="match status" value="1"/>
</dbReference>
<reference evidence="1 2" key="1">
    <citation type="submission" date="2017-07" db="EMBL/GenBank/DDBJ databases">
        <title>Mechanisms for carbon and nitrogen cycling indicate functional differentiation within the Candidate Phyla Radiation.</title>
        <authorList>
            <person name="Danczak R.E."/>
            <person name="Johnston M.D."/>
            <person name="Kenah C."/>
            <person name="Slattery M."/>
            <person name="Wrighton K.C."/>
            <person name="Wilkins M.J."/>
        </authorList>
    </citation>
    <scope>NUCLEOTIDE SEQUENCE [LARGE SCALE GENOMIC DNA]</scope>
    <source>
        <strain evidence="1">Licking1014_2</strain>
    </source>
</reference>
<sequence length="166" mass="18787">MIKKVDPIMLAILIITVVIIVGVALSFGLSSNSKEGTYSSDNPNRPMLTIEEKEFDFGKTQLTETKTKDIKIKNVGNEPLVIKDFSTSCDCTFVEVKIDQEKSPRFSMHSSFRWRGELKPNQEALLIIGYQPNIMPVHGEVKRIVYFTTNDPENPKATIEFKAFVE</sequence>
<dbReference type="Pfam" id="PF07610">
    <property type="entry name" value="DUF1573"/>
    <property type="match status" value="1"/>
</dbReference>
<gene>
    <name evidence="1" type="ORF">CEN88_26</name>
</gene>
<protein>
    <recommendedName>
        <fullName evidence="3">DUF1573 domain-containing protein</fullName>
    </recommendedName>
</protein>
<dbReference type="EMBL" id="VMGL01000002">
    <property type="protein sequence ID" value="TSC97464.1"/>
    <property type="molecule type" value="Genomic_DNA"/>
</dbReference>
<evidence type="ECO:0008006" key="3">
    <source>
        <dbReference type="Google" id="ProtNLM"/>
    </source>
</evidence>
<dbReference type="InterPro" id="IPR011467">
    <property type="entry name" value="DUF1573"/>
</dbReference>
<name>A0A554LX85_9BACT</name>
<dbReference type="Proteomes" id="UP000318711">
    <property type="component" value="Unassembled WGS sequence"/>
</dbReference>
<evidence type="ECO:0000313" key="2">
    <source>
        <dbReference type="Proteomes" id="UP000318711"/>
    </source>
</evidence>
<organism evidence="1 2">
    <name type="scientific">Candidatus Berkelbacteria bacterium Licking1014_2</name>
    <dbReference type="NCBI Taxonomy" id="2017146"/>
    <lineage>
        <taxon>Bacteria</taxon>
        <taxon>Candidatus Berkelbacteria</taxon>
    </lineage>
</organism>
<comment type="caution">
    <text evidence="1">The sequence shown here is derived from an EMBL/GenBank/DDBJ whole genome shotgun (WGS) entry which is preliminary data.</text>
</comment>
<dbReference type="InterPro" id="IPR013783">
    <property type="entry name" value="Ig-like_fold"/>
</dbReference>